<dbReference type="AlphaFoldDB" id="A0A9W9IFZ6"/>
<dbReference type="EMBL" id="JAPQKN010000001">
    <property type="protein sequence ID" value="KAJ5176008.1"/>
    <property type="molecule type" value="Genomic_DNA"/>
</dbReference>
<dbReference type="Proteomes" id="UP001149163">
    <property type="component" value="Unassembled WGS sequence"/>
</dbReference>
<sequence>MVKRMLMGSGICDGGVTGALGRLRDVPRSAAKEGKDTLASYRANPGKEPMMKSRPCEAGRGRPRVSGNLLNDGSIEKRFTGLSARPVLVRFMSPPTSSRRNTFADGFALYLIATGHGSSAYRNREPDIVSPPPRELANSDRNIHPPAHGQLPTRSDIISICVLDAPDPGGGSRDQIPSPGRHDGGR</sequence>
<proteinExistence type="predicted"/>
<protein>
    <submittedName>
        <fullName evidence="2">Uncharacterized protein</fullName>
    </submittedName>
</protein>
<accession>A0A9W9IFZ6</accession>
<feature type="region of interest" description="Disordered" evidence="1">
    <location>
        <begin position="130"/>
        <end position="186"/>
    </location>
</feature>
<evidence type="ECO:0000256" key="1">
    <source>
        <dbReference type="SAM" id="MobiDB-lite"/>
    </source>
</evidence>
<gene>
    <name evidence="2" type="ORF">N7482_001885</name>
</gene>
<dbReference type="RefSeq" id="XP_056547616.1">
    <property type="nucleotide sequence ID" value="XM_056684010.1"/>
</dbReference>
<reference evidence="2" key="2">
    <citation type="journal article" date="2023" name="IMA Fungus">
        <title>Comparative genomic study of the Penicillium genus elucidates a diverse pangenome and 15 lateral gene transfer events.</title>
        <authorList>
            <person name="Petersen C."/>
            <person name="Sorensen T."/>
            <person name="Nielsen M.R."/>
            <person name="Sondergaard T.E."/>
            <person name="Sorensen J.L."/>
            <person name="Fitzpatrick D.A."/>
            <person name="Frisvad J.C."/>
            <person name="Nielsen K.L."/>
        </authorList>
    </citation>
    <scope>NUCLEOTIDE SEQUENCE</scope>
    <source>
        <strain evidence="2">IBT 26290</strain>
    </source>
</reference>
<evidence type="ECO:0000313" key="3">
    <source>
        <dbReference type="Proteomes" id="UP001149163"/>
    </source>
</evidence>
<reference evidence="2" key="1">
    <citation type="submission" date="2022-11" db="EMBL/GenBank/DDBJ databases">
        <authorList>
            <person name="Petersen C."/>
        </authorList>
    </citation>
    <scope>NUCLEOTIDE SEQUENCE</scope>
    <source>
        <strain evidence="2">IBT 26290</strain>
    </source>
</reference>
<dbReference type="GeneID" id="81423186"/>
<feature type="compositionally biased region" description="Basic and acidic residues" evidence="1">
    <location>
        <begin position="49"/>
        <end position="60"/>
    </location>
</feature>
<name>A0A9W9IFZ6_9EURO</name>
<keyword evidence="3" id="KW-1185">Reference proteome</keyword>
<comment type="caution">
    <text evidence="2">The sequence shown here is derived from an EMBL/GenBank/DDBJ whole genome shotgun (WGS) entry which is preliminary data.</text>
</comment>
<organism evidence="2 3">
    <name type="scientific">Penicillium canariense</name>
    <dbReference type="NCBI Taxonomy" id="189055"/>
    <lineage>
        <taxon>Eukaryota</taxon>
        <taxon>Fungi</taxon>
        <taxon>Dikarya</taxon>
        <taxon>Ascomycota</taxon>
        <taxon>Pezizomycotina</taxon>
        <taxon>Eurotiomycetes</taxon>
        <taxon>Eurotiomycetidae</taxon>
        <taxon>Eurotiales</taxon>
        <taxon>Aspergillaceae</taxon>
        <taxon>Penicillium</taxon>
    </lineage>
</organism>
<feature type="region of interest" description="Disordered" evidence="1">
    <location>
        <begin position="40"/>
        <end position="67"/>
    </location>
</feature>
<evidence type="ECO:0000313" key="2">
    <source>
        <dbReference type="EMBL" id="KAJ5176008.1"/>
    </source>
</evidence>